<feature type="domain" description="Aminopeptidase N-like N-terminal" evidence="13">
    <location>
        <begin position="59"/>
        <end position="256"/>
    </location>
</feature>
<keyword evidence="10" id="KW-0472">Membrane</keyword>
<feature type="domain" description="ERAP1-like C-terminal" evidence="12">
    <location>
        <begin position="587"/>
        <end position="688"/>
    </location>
</feature>
<dbReference type="Pfam" id="PF17900">
    <property type="entry name" value="Peptidase_M1_N"/>
    <property type="match status" value="1"/>
</dbReference>
<keyword evidence="15" id="KW-1185">Reference proteome</keyword>
<dbReference type="AlphaFoldDB" id="A0AAD4MN92"/>
<evidence type="ECO:0000256" key="6">
    <source>
        <dbReference type="ARBA" id="ARBA00022833"/>
    </source>
</evidence>
<dbReference type="GO" id="GO:0070006">
    <property type="term" value="F:metalloaminopeptidase activity"/>
    <property type="evidence" value="ECO:0007669"/>
    <property type="project" value="TreeGrafter"/>
</dbReference>
<dbReference type="SUPFAM" id="SSF55486">
    <property type="entry name" value="Metalloproteases ('zincins'), catalytic domain"/>
    <property type="match status" value="1"/>
</dbReference>
<keyword evidence="5 10" id="KW-0378">Hydrolase</keyword>
<dbReference type="InterPro" id="IPR014782">
    <property type="entry name" value="Peptidase_M1_dom"/>
</dbReference>
<dbReference type="CDD" id="cd09601">
    <property type="entry name" value="M1_APN-Q_like"/>
    <property type="match status" value="1"/>
</dbReference>
<organism evidence="14 15">
    <name type="scientific">Ditylenchus destructor</name>
    <dbReference type="NCBI Taxonomy" id="166010"/>
    <lineage>
        <taxon>Eukaryota</taxon>
        <taxon>Metazoa</taxon>
        <taxon>Ecdysozoa</taxon>
        <taxon>Nematoda</taxon>
        <taxon>Chromadorea</taxon>
        <taxon>Rhabditida</taxon>
        <taxon>Tylenchina</taxon>
        <taxon>Tylenchomorpha</taxon>
        <taxon>Sphaerularioidea</taxon>
        <taxon>Anguinidae</taxon>
        <taxon>Anguininae</taxon>
        <taxon>Ditylenchus</taxon>
    </lineage>
</organism>
<dbReference type="InterPro" id="IPR027268">
    <property type="entry name" value="Peptidase_M4/M1_CTD_sf"/>
</dbReference>
<dbReference type="Gene3D" id="2.60.40.1730">
    <property type="entry name" value="tricorn interacting facor f3 domain"/>
    <property type="match status" value="1"/>
</dbReference>
<feature type="binding site" evidence="9">
    <location>
        <position position="393"/>
    </location>
    <ligand>
        <name>Zn(2+)</name>
        <dbReference type="ChEBI" id="CHEBI:29105"/>
        <note>catalytic</note>
    </ligand>
</feature>
<dbReference type="SUPFAM" id="SSF63737">
    <property type="entry name" value="Leukotriene A4 hydrolase N-terminal domain"/>
    <property type="match status" value="1"/>
</dbReference>
<dbReference type="InterPro" id="IPR050344">
    <property type="entry name" value="Peptidase_M1_aminopeptidases"/>
</dbReference>
<evidence type="ECO:0000256" key="5">
    <source>
        <dbReference type="ARBA" id="ARBA00022801"/>
    </source>
</evidence>
<dbReference type="GO" id="GO:0016020">
    <property type="term" value="C:membrane"/>
    <property type="evidence" value="ECO:0007669"/>
    <property type="project" value="TreeGrafter"/>
</dbReference>
<dbReference type="PANTHER" id="PTHR11533">
    <property type="entry name" value="PROTEASE M1 ZINC METALLOPROTEASE"/>
    <property type="match status" value="1"/>
</dbReference>
<dbReference type="PANTHER" id="PTHR11533:SF299">
    <property type="entry name" value="AMINOPEPTIDASE"/>
    <property type="match status" value="1"/>
</dbReference>
<feature type="domain" description="Peptidase M1 membrane alanine aminopeptidase" evidence="11">
    <location>
        <begin position="295"/>
        <end position="529"/>
    </location>
</feature>
<evidence type="ECO:0000256" key="3">
    <source>
        <dbReference type="ARBA" id="ARBA00022670"/>
    </source>
</evidence>
<feature type="active site" description="Proton acceptor" evidence="8">
    <location>
        <position position="371"/>
    </location>
</feature>
<dbReference type="Pfam" id="PF11838">
    <property type="entry name" value="ERAP1_C"/>
    <property type="match status" value="2"/>
</dbReference>
<comment type="cofactor">
    <cofactor evidence="9 10">
        <name>Zn(2+)</name>
        <dbReference type="ChEBI" id="CHEBI:29105"/>
    </cofactor>
    <text evidence="9 10">Binds 1 zinc ion per subunit.</text>
</comment>
<evidence type="ECO:0000256" key="1">
    <source>
        <dbReference type="ARBA" id="ARBA00010136"/>
    </source>
</evidence>
<evidence type="ECO:0000313" key="15">
    <source>
        <dbReference type="Proteomes" id="UP001201812"/>
    </source>
</evidence>
<gene>
    <name evidence="14" type="ORF">DdX_17927</name>
</gene>
<keyword evidence="10" id="KW-0812">Transmembrane</keyword>
<dbReference type="Proteomes" id="UP001201812">
    <property type="component" value="Unassembled WGS sequence"/>
</dbReference>
<reference evidence="14" key="1">
    <citation type="submission" date="2022-01" db="EMBL/GenBank/DDBJ databases">
        <title>Genome Sequence Resource for Two Populations of Ditylenchus destructor, the Migratory Endoparasitic Phytonematode.</title>
        <authorList>
            <person name="Zhang H."/>
            <person name="Lin R."/>
            <person name="Xie B."/>
        </authorList>
    </citation>
    <scope>NUCLEOTIDE SEQUENCE</scope>
    <source>
        <strain evidence="14">BazhouSP</strain>
    </source>
</reference>
<evidence type="ECO:0000313" key="14">
    <source>
        <dbReference type="EMBL" id="KAI1698390.1"/>
    </source>
</evidence>
<dbReference type="GO" id="GO:0006508">
    <property type="term" value="P:proteolysis"/>
    <property type="evidence" value="ECO:0007669"/>
    <property type="project" value="UniProtKB-KW"/>
</dbReference>
<dbReference type="EC" id="3.4.11.-" evidence="10"/>
<evidence type="ECO:0000259" key="11">
    <source>
        <dbReference type="Pfam" id="PF01433"/>
    </source>
</evidence>
<evidence type="ECO:0000259" key="13">
    <source>
        <dbReference type="Pfam" id="PF17900"/>
    </source>
</evidence>
<comment type="caution">
    <text evidence="14">The sequence shown here is derived from an EMBL/GenBank/DDBJ whole genome shotgun (WGS) entry which is preliminary data.</text>
</comment>
<feature type="binding site" evidence="9">
    <location>
        <position position="374"/>
    </location>
    <ligand>
        <name>Zn(2+)</name>
        <dbReference type="ChEBI" id="CHEBI:29105"/>
        <note>catalytic</note>
    </ligand>
</feature>
<dbReference type="GO" id="GO:0008270">
    <property type="term" value="F:zinc ion binding"/>
    <property type="evidence" value="ECO:0007669"/>
    <property type="project" value="UniProtKB-UniRule"/>
</dbReference>
<keyword evidence="10" id="KW-1133">Transmembrane helix</keyword>
<protein>
    <recommendedName>
        <fullName evidence="10">Aminopeptidase</fullName>
        <ecNumber evidence="10">3.4.11.-</ecNumber>
    </recommendedName>
</protein>
<keyword evidence="6 9" id="KW-0862">Zinc</keyword>
<evidence type="ECO:0000256" key="9">
    <source>
        <dbReference type="PIRSR" id="PIRSR634016-3"/>
    </source>
</evidence>
<dbReference type="GO" id="GO:0005615">
    <property type="term" value="C:extracellular space"/>
    <property type="evidence" value="ECO:0007669"/>
    <property type="project" value="TreeGrafter"/>
</dbReference>
<dbReference type="Gene3D" id="2.60.40.1910">
    <property type="match status" value="1"/>
</dbReference>
<dbReference type="InterPro" id="IPR045357">
    <property type="entry name" value="Aminopeptidase_N-like_N"/>
</dbReference>
<dbReference type="Gene3D" id="1.25.50.20">
    <property type="match status" value="1"/>
</dbReference>
<keyword evidence="3 10" id="KW-0645">Protease</keyword>
<feature type="binding site" evidence="9">
    <location>
        <position position="370"/>
    </location>
    <ligand>
        <name>Zn(2+)</name>
        <dbReference type="ChEBI" id="CHEBI:29105"/>
        <note>catalytic</note>
    </ligand>
</feature>
<keyword evidence="7 10" id="KW-0482">Metalloprotease</keyword>
<dbReference type="InterPro" id="IPR034016">
    <property type="entry name" value="M1_APN-typ"/>
</dbReference>
<keyword evidence="2 10" id="KW-0031">Aminopeptidase</keyword>
<feature type="transmembrane region" description="Helical" evidence="10">
    <location>
        <begin position="7"/>
        <end position="30"/>
    </location>
</feature>
<dbReference type="InterPro" id="IPR001930">
    <property type="entry name" value="Peptidase_M1"/>
</dbReference>
<name>A0AAD4MN92_9BILA</name>
<dbReference type="InterPro" id="IPR024571">
    <property type="entry name" value="ERAP1-like_C_dom"/>
</dbReference>
<evidence type="ECO:0000256" key="4">
    <source>
        <dbReference type="ARBA" id="ARBA00022723"/>
    </source>
</evidence>
<dbReference type="PRINTS" id="PR00756">
    <property type="entry name" value="ALADIPTASE"/>
</dbReference>
<dbReference type="GO" id="GO:0043171">
    <property type="term" value="P:peptide catabolic process"/>
    <property type="evidence" value="ECO:0007669"/>
    <property type="project" value="TreeGrafter"/>
</dbReference>
<dbReference type="GO" id="GO:0005737">
    <property type="term" value="C:cytoplasm"/>
    <property type="evidence" value="ECO:0007669"/>
    <property type="project" value="TreeGrafter"/>
</dbReference>
<dbReference type="InterPro" id="IPR042097">
    <property type="entry name" value="Aminopeptidase_N-like_N_sf"/>
</dbReference>
<dbReference type="EMBL" id="JAKKPZ010000220">
    <property type="protein sequence ID" value="KAI1698390.1"/>
    <property type="molecule type" value="Genomic_DNA"/>
</dbReference>
<evidence type="ECO:0000256" key="10">
    <source>
        <dbReference type="RuleBase" id="RU364040"/>
    </source>
</evidence>
<accession>A0AAD4MN92</accession>
<feature type="domain" description="ERAP1-like C-terminal" evidence="12">
    <location>
        <begin position="755"/>
        <end position="944"/>
    </location>
</feature>
<proteinExistence type="inferred from homology"/>
<evidence type="ECO:0000256" key="8">
    <source>
        <dbReference type="PIRSR" id="PIRSR634016-1"/>
    </source>
</evidence>
<dbReference type="Gene3D" id="1.10.390.10">
    <property type="entry name" value="Neutral Protease Domain 2"/>
    <property type="match status" value="1"/>
</dbReference>
<dbReference type="Pfam" id="PF01433">
    <property type="entry name" value="Peptidase_M1"/>
    <property type="match status" value="1"/>
</dbReference>
<evidence type="ECO:0000259" key="12">
    <source>
        <dbReference type="Pfam" id="PF11838"/>
    </source>
</evidence>
<sequence length="990" mass="112424">MPTKRNVISISVGGIAIALLAAGAVSYFLWGSSDSSAPNIVGSDKSPMSILRLSTDLRPIWYNLSITAYVPGFIYFEEPTKSQTFEANVTIKVHSDNPTYRIELNARELNFTNVTVTADAGDIIQITSVEVQKNLSKVVFNLNRKLEAGRNYYIQILYSGLIGDRRFGLYIASYDTKDGRTKYLATTNMEPAGARLLVPCFDEPSFKAIWKVQITHPKGTNAIFNAMEEEQNLPVSESGNWLSTRFSETPPMSSYLLAVVVSDFAYKESTMKSIDGNDIRVRVWLRSEIIEDGIWALESAMAILAIFERRFKIPFPISKMDLVGVTSFRWIATGAMENFGLVTFYEKSILFNSTVDTASTKISVADIIAHEFAHQWFGDIVTLNWWSNLFLNEGFATLMVDTALADMSNISPTQNIIEAIKMHEIGNMRAGFASDMFSTSHSLYYDFLGPEEMGTIFDGISFKKGSSILHMIETVIGSEVFYRGLCIYLKRHSFGNVGYMDLLTALDEAVQTNSTMMKGMSVKDFAKDWITQANHPIVVANFEINGAKIKSAWKIPIWYQLNGEDKDMFWLENQAIILENVGNDDLLIINPKSVGFYHVQYREGLLDRINKELITNHTSISPLARGRILDDAFWLAHAGYTTYDVAFNLTTYLSRERDSWPWLSLMYQLDTIAYFLNGEPESKIADEFVSLMNEMRNTATSLSLLSARTPFLAENKAIPLPPFATNHEEYYDDYNRNRDLPYLQRNSKNVKGVTDEFLRPLPVELASENGLEMWLKTIREEFLERCSSTSEAISSQCSKVATNFRNYAYCLGVKYEIIDFDFMIGMYEREVNKKEKNSLLYSLCCTQNAIGMKRLLRAVVHESAKPVIPVIYADDVVINVARNSAAGQYIAFDFFLDNWQLIYYRFVNEDDFGILNTIIRTCLFASSPRAIKTLESFLNDPSNDLHAVQELNRTLTFLKTKRHWIEKNLKPLSNSFNIQIARAKEKPKTR</sequence>
<dbReference type="GO" id="GO:0042277">
    <property type="term" value="F:peptide binding"/>
    <property type="evidence" value="ECO:0007669"/>
    <property type="project" value="TreeGrafter"/>
</dbReference>
<keyword evidence="4 9" id="KW-0479">Metal-binding</keyword>
<dbReference type="FunFam" id="1.10.390.10:FF:000013">
    <property type="entry name" value="Aminopeptidase N"/>
    <property type="match status" value="1"/>
</dbReference>
<evidence type="ECO:0000256" key="2">
    <source>
        <dbReference type="ARBA" id="ARBA00022438"/>
    </source>
</evidence>
<comment type="similarity">
    <text evidence="1 10">Belongs to the peptidase M1 family.</text>
</comment>
<evidence type="ECO:0000256" key="7">
    <source>
        <dbReference type="ARBA" id="ARBA00023049"/>
    </source>
</evidence>